<dbReference type="OrthoDB" id="45790at2157"/>
<evidence type="ECO:0000256" key="1">
    <source>
        <dbReference type="ARBA" id="ARBA00011900"/>
    </source>
</evidence>
<evidence type="ECO:0000256" key="4">
    <source>
        <dbReference type="ARBA" id="ARBA00022691"/>
    </source>
</evidence>
<organism evidence="7 8">
    <name type="scientific">Halorubrum lipolyticum DSM 21995</name>
    <dbReference type="NCBI Taxonomy" id="1227482"/>
    <lineage>
        <taxon>Archaea</taxon>
        <taxon>Methanobacteriati</taxon>
        <taxon>Methanobacteriota</taxon>
        <taxon>Stenosarchaea group</taxon>
        <taxon>Halobacteria</taxon>
        <taxon>Halobacteriales</taxon>
        <taxon>Haloferacaceae</taxon>
        <taxon>Halorubrum</taxon>
    </lineage>
</organism>
<dbReference type="RefSeq" id="WP_008008377.1">
    <property type="nucleotide sequence ID" value="NZ_AOJG01000041.1"/>
</dbReference>
<dbReference type="GO" id="GO:0009007">
    <property type="term" value="F:site-specific DNA-methyltransferase (adenine-specific) activity"/>
    <property type="evidence" value="ECO:0007669"/>
    <property type="project" value="UniProtKB-EC"/>
</dbReference>
<comment type="catalytic activity">
    <reaction evidence="5">
        <text>a 2'-deoxyadenosine in DNA + S-adenosyl-L-methionine = an N(6)-methyl-2'-deoxyadenosine in DNA + S-adenosyl-L-homocysteine + H(+)</text>
        <dbReference type="Rhea" id="RHEA:15197"/>
        <dbReference type="Rhea" id="RHEA-COMP:12418"/>
        <dbReference type="Rhea" id="RHEA-COMP:12419"/>
        <dbReference type="ChEBI" id="CHEBI:15378"/>
        <dbReference type="ChEBI" id="CHEBI:57856"/>
        <dbReference type="ChEBI" id="CHEBI:59789"/>
        <dbReference type="ChEBI" id="CHEBI:90615"/>
        <dbReference type="ChEBI" id="CHEBI:90616"/>
        <dbReference type="EC" id="2.1.1.72"/>
    </reaction>
</comment>
<dbReference type="EC" id="2.1.1.72" evidence="1"/>
<evidence type="ECO:0000259" key="6">
    <source>
        <dbReference type="Pfam" id="PF07669"/>
    </source>
</evidence>
<dbReference type="Proteomes" id="UP000011650">
    <property type="component" value="Unassembled WGS sequence"/>
</dbReference>
<dbReference type="PANTHER" id="PTHR33841">
    <property type="entry name" value="DNA METHYLTRANSFERASE YEEA-RELATED"/>
    <property type="match status" value="1"/>
</dbReference>
<keyword evidence="2 7" id="KW-0489">Methyltransferase</keyword>
<dbReference type="PANTHER" id="PTHR33841:SF1">
    <property type="entry name" value="DNA METHYLTRANSFERASE A"/>
    <property type="match status" value="1"/>
</dbReference>
<keyword evidence="8" id="KW-1185">Reference proteome</keyword>
<dbReference type="PROSITE" id="PS00092">
    <property type="entry name" value="N6_MTASE"/>
    <property type="match status" value="1"/>
</dbReference>
<dbReference type="SUPFAM" id="SSF53335">
    <property type="entry name" value="S-adenosyl-L-methionine-dependent methyltransferases"/>
    <property type="match status" value="1"/>
</dbReference>
<dbReference type="EMBL" id="AOJG01000041">
    <property type="protein sequence ID" value="EMA57247.1"/>
    <property type="molecule type" value="Genomic_DNA"/>
</dbReference>
<dbReference type="GO" id="GO:0032259">
    <property type="term" value="P:methylation"/>
    <property type="evidence" value="ECO:0007669"/>
    <property type="project" value="UniProtKB-KW"/>
</dbReference>
<dbReference type="AlphaFoldDB" id="M0NGZ0"/>
<dbReference type="GO" id="GO:0006304">
    <property type="term" value="P:DNA modification"/>
    <property type="evidence" value="ECO:0007669"/>
    <property type="project" value="InterPro"/>
</dbReference>
<keyword evidence="3 7" id="KW-0808">Transferase</keyword>
<dbReference type="InterPro" id="IPR011639">
    <property type="entry name" value="MethylTrfase_TaqI-like_dom"/>
</dbReference>
<dbReference type="InterPro" id="IPR050953">
    <property type="entry name" value="N4_N6_ade-DNA_methylase"/>
</dbReference>
<dbReference type="InterPro" id="IPR002052">
    <property type="entry name" value="DNA_methylase_N6_adenine_CS"/>
</dbReference>
<dbReference type="Gene3D" id="3.40.50.150">
    <property type="entry name" value="Vaccinia Virus protein VP39"/>
    <property type="match status" value="1"/>
</dbReference>
<evidence type="ECO:0000256" key="5">
    <source>
        <dbReference type="ARBA" id="ARBA00047942"/>
    </source>
</evidence>
<sequence>MQDILRSIFESVQQNPNLSESEVMDIFVDEGFFSELGYEGFGVDIRSEESIVGKGRADYSGKDDLDNTVFTIEFKKPSRDEDLASHKPQLWEQYVKPLKSQYGALTDGQEFILYERGARNRAERIFRNSLEDITDDEADEVANLHKPSYEFSTKADLTEYLDSIDSVSIGEVIDGERVGQNEFLSTFANEQNTIFYEMLEKTYNLLEYYVERDQNAFPKDAYEFWEEYYSAEPKWSDLPDEWQDIAGSAANKQKVMFAVETVQSLLGRFMLAKACDDFDFPSLSLSEFILGNTREFRDTVPTGSYTIAARDLMDQMRQELVESIFEQDIYYWWNAPVEDYDAGDVRDLSQTEWPQAMQEFDRTLLEFILSVSRFNYKNIRGDPLGELYQKHFTQETRRALGEFYTPPTLAEYVLDSAGYDPLESDRDLRQQRLIDPSCGSGTFLIQALEKYREQCGEDTNWATELRNLCERSRLVGLDIHPFAVVLAQIRFMLDILPEYGEAVEQEGPGFVLKRLPIYRTDSLIDESQVEEGLQRTLTASHDEGMIEFKMPLPIRQGSDFESLPFELPEFSHVQEETLHEIQNQQQYFSALLGVFDAVKEIGGRQERYEVEQDELESYFTDYFEPHINTEQIANVFLDTANGFLGTVEELRHDYNDGRLLKLIEDVVLASVVKNDISHDYVVGNPPWVAKQNRYTGDDQNRRMQQLYYSAWGESDPYMEFIERGLDMLHTGGKLGFVVSNRFLYNSGAKEVRALLAKNEIKEIIDFTDVPIFPEATNYTATVTVEKEVENDDWSSFVEDGSFTSDYTITGTRVRQWDVTNDSDVIDIPALVETIRSRDPHPTIEFFDVDSSVFQERVWVSRGEVYREENSTRYTANGQRVTVSNQLPIADTWPFCPDTEQQLLDKVEERMDLRLGDRRVIRENKLEDAPNLVGDDIRVGIQTSGDSAYIVHPTIGISKEKFAEIDTLPITPREIDETYTVETDLLKIDISSEDVDRWLPSWDNRLVFVPYKQGDERAELIRPKELHDEYNLTWEYFTEPIVLETLSNDSVEREEIHNRLAFELGVIEEDEVIDDNGNENFRLPDLSTSQYQELSNELRANVDWLDRHDEGGIGTCIGRISRYYHAQKSSLVILYSGINCALMRRE</sequence>
<dbReference type="Pfam" id="PF07669">
    <property type="entry name" value="Eco57I"/>
    <property type="match status" value="1"/>
</dbReference>
<name>M0NGZ0_9EURY</name>
<accession>M0NGZ0</accession>
<dbReference type="PRINTS" id="PR00507">
    <property type="entry name" value="N12N6MTFRASE"/>
</dbReference>
<evidence type="ECO:0000313" key="7">
    <source>
        <dbReference type="EMBL" id="EMA57247.1"/>
    </source>
</evidence>
<dbReference type="STRING" id="1227482.C469_15983"/>
<evidence type="ECO:0000256" key="2">
    <source>
        <dbReference type="ARBA" id="ARBA00022603"/>
    </source>
</evidence>
<keyword evidence="4" id="KW-0949">S-adenosyl-L-methionine</keyword>
<dbReference type="InterPro" id="IPR029063">
    <property type="entry name" value="SAM-dependent_MTases_sf"/>
</dbReference>
<feature type="domain" description="Type II methyltransferase M.TaqI-like" evidence="6">
    <location>
        <begin position="474"/>
        <end position="772"/>
    </location>
</feature>
<evidence type="ECO:0000256" key="3">
    <source>
        <dbReference type="ARBA" id="ARBA00022679"/>
    </source>
</evidence>
<proteinExistence type="predicted"/>
<comment type="caution">
    <text evidence="7">The sequence shown here is derived from an EMBL/GenBank/DDBJ whole genome shotgun (WGS) entry which is preliminary data.</text>
</comment>
<gene>
    <name evidence="7" type="ORF">C469_15983</name>
</gene>
<protein>
    <recommendedName>
        <fullName evidence="1">site-specific DNA-methyltransferase (adenine-specific)</fullName>
        <ecNumber evidence="1">2.1.1.72</ecNumber>
    </recommendedName>
</protein>
<reference evidence="7 8" key="1">
    <citation type="journal article" date="2014" name="PLoS Genet.">
        <title>Phylogenetically driven sequencing of extremely halophilic archaea reveals strategies for static and dynamic osmo-response.</title>
        <authorList>
            <person name="Becker E.A."/>
            <person name="Seitzer P.M."/>
            <person name="Tritt A."/>
            <person name="Larsen D."/>
            <person name="Krusor M."/>
            <person name="Yao A.I."/>
            <person name="Wu D."/>
            <person name="Madern D."/>
            <person name="Eisen J.A."/>
            <person name="Darling A.E."/>
            <person name="Facciotti M.T."/>
        </authorList>
    </citation>
    <scope>NUCLEOTIDE SEQUENCE [LARGE SCALE GENOMIC DNA]</scope>
    <source>
        <strain evidence="7 8">DSM 21995</strain>
    </source>
</reference>
<dbReference type="GO" id="GO:0003676">
    <property type="term" value="F:nucleic acid binding"/>
    <property type="evidence" value="ECO:0007669"/>
    <property type="project" value="InterPro"/>
</dbReference>
<evidence type="ECO:0000313" key="8">
    <source>
        <dbReference type="Proteomes" id="UP000011650"/>
    </source>
</evidence>
<dbReference type="PATRIC" id="fig|1227482.3.peg.3230"/>